<evidence type="ECO:0000313" key="9">
    <source>
        <dbReference type="EMBL" id="PNH22538.1"/>
    </source>
</evidence>
<protein>
    <recommendedName>
        <fullName evidence="12">Sulfate exporter family transporter</fullName>
    </recommendedName>
</protein>
<dbReference type="InterPro" id="IPR018383">
    <property type="entry name" value="UPF0324_pro"/>
</dbReference>
<feature type="transmembrane region" description="Helical" evidence="7">
    <location>
        <begin position="117"/>
        <end position="137"/>
    </location>
</feature>
<evidence type="ECO:0000256" key="5">
    <source>
        <dbReference type="ARBA" id="ARBA00022989"/>
    </source>
</evidence>
<keyword evidence="6 7" id="KW-0472">Membrane</keyword>
<proteinExistence type="inferred from homology"/>
<dbReference type="Proteomes" id="UP000242958">
    <property type="component" value="Unassembled WGS sequence"/>
</dbReference>
<reference evidence="10" key="1">
    <citation type="submission" date="2016-01" db="EMBL/GenBank/DDBJ databases">
        <authorList>
            <person name="Mitreva M."/>
            <person name="Pepin K.H."/>
            <person name="Mihindukulasuriya K.A."/>
            <person name="Fulton R."/>
            <person name="Fronick C."/>
            <person name="O'Laughlin M."/>
            <person name="Miner T."/>
            <person name="Herter B."/>
            <person name="Rosa B.A."/>
            <person name="Cordes M."/>
            <person name="Tomlinson C."/>
            <person name="Wollam A."/>
            <person name="Palsikar V.B."/>
            <person name="Mardis E.R."/>
            <person name="Wilson R.K."/>
        </authorList>
    </citation>
    <scope>NUCLEOTIDE SEQUENCE [LARGE SCALE GENOMIC DNA]</scope>
    <source>
        <strain evidence="10">KA00182</strain>
    </source>
</reference>
<evidence type="ECO:0000256" key="6">
    <source>
        <dbReference type="ARBA" id="ARBA00023136"/>
    </source>
</evidence>
<evidence type="ECO:0000256" key="3">
    <source>
        <dbReference type="ARBA" id="ARBA00022475"/>
    </source>
</evidence>
<feature type="transmembrane region" description="Helical" evidence="7">
    <location>
        <begin position="304"/>
        <end position="325"/>
    </location>
</feature>
<reference evidence="8" key="2">
    <citation type="submission" date="2016-01" db="EMBL/GenBank/DDBJ databases">
        <authorList>
            <person name="Oliw E.H."/>
        </authorList>
    </citation>
    <scope>NUCLEOTIDE SEQUENCE [LARGE SCALE GENOMIC DNA]</scope>
    <source>
        <strain evidence="8">KA00182</strain>
    </source>
</reference>
<organism evidence="8 10">
    <name type="scientific">Megasphaera hutchinsoni</name>
    <dbReference type="NCBI Taxonomy" id="1588748"/>
    <lineage>
        <taxon>Bacteria</taxon>
        <taxon>Bacillati</taxon>
        <taxon>Bacillota</taxon>
        <taxon>Negativicutes</taxon>
        <taxon>Veillonellales</taxon>
        <taxon>Veillonellaceae</taxon>
        <taxon>Megasphaera</taxon>
    </lineage>
</organism>
<feature type="transmembrane region" description="Helical" evidence="7">
    <location>
        <begin position="248"/>
        <end position="272"/>
    </location>
</feature>
<dbReference type="Pfam" id="PF03601">
    <property type="entry name" value="Cons_hypoth698"/>
    <property type="match status" value="1"/>
</dbReference>
<name>A0A134CFC7_9FIRM</name>
<feature type="transmembrane region" description="Helical" evidence="7">
    <location>
        <begin position="62"/>
        <end position="80"/>
    </location>
</feature>
<dbReference type="RefSeq" id="WP_007393021.1">
    <property type="nucleotide sequence ID" value="NZ_KQ960952.1"/>
</dbReference>
<dbReference type="GO" id="GO:0005886">
    <property type="term" value="C:plasma membrane"/>
    <property type="evidence" value="ECO:0007669"/>
    <property type="project" value="UniProtKB-SubCell"/>
</dbReference>
<evidence type="ECO:0000313" key="11">
    <source>
        <dbReference type="Proteomes" id="UP000242958"/>
    </source>
</evidence>
<dbReference type="AlphaFoldDB" id="A0A134CFC7"/>
<evidence type="ECO:0000313" key="8">
    <source>
        <dbReference type="EMBL" id="KXB90922.1"/>
    </source>
</evidence>
<dbReference type="PATRIC" id="fig|1588748.3.peg.966"/>
<comment type="caution">
    <text evidence="8">The sequence shown here is derived from an EMBL/GenBank/DDBJ whole genome shotgun (WGS) entry which is preliminary data.</text>
</comment>
<evidence type="ECO:0000256" key="1">
    <source>
        <dbReference type="ARBA" id="ARBA00004651"/>
    </source>
</evidence>
<keyword evidence="10" id="KW-1185">Reference proteome</keyword>
<accession>A0A134CFC7</accession>
<dbReference type="PANTHER" id="PTHR30106:SF1">
    <property type="entry name" value="UPF0324 MEMBRANE PROTEIN FN0533"/>
    <property type="match status" value="1"/>
</dbReference>
<evidence type="ECO:0008006" key="12">
    <source>
        <dbReference type="Google" id="ProtNLM"/>
    </source>
</evidence>
<evidence type="ECO:0000256" key="2">
    <source>
        <dbReference type="ARBA" id="ARBA00007977"/>
    </source>
</evidence>
<comment type="similarity">
    <text evidence="2">Belongs to the UPF0324 family.</text>
</comment>
<dbReference type="STRING" id="1588748.HMPREF3182_01004"/>
<accession>A0A2J8BCP4</accession>
<feature type="transmembrane region" description="Helical" evidence="7">
    <location>
        <begin position="278"/>
        <end position="297"/>
    </location>
</feature>
<evidence type="ECO:0000313" key="10">
    <source>
        <dbReference type="Proteomes" id="UP000070160"/>
    </source>
</evidence>
<sequence length="328" mass="35153">MSRIHIKGMLFTLIFAIPAALLGWKFPLIGGPVFGILLGMIFAGIKRPPTFEPGITYTGKQILQYSIVLLGFEMNLMHVVHTGARSFSVMVFTLATAFIVAFVFGKLLKLPFNTTTLVGVGTAICGGSAIAAVAPIIKANEKDVAYSISTIFLFNIIAVFLFPFLGHMMHMSDSGFGMWAGTAINDTSSVVAAGYSYSAVAGGLATITKLTRALMIVPVCIIIATIMAKRQKGDNAFSLRKVFPNFILYFIIASIISTVGNTVIPHSLLHFLGEAGKFFIVVAMTAIGLHTHLLGLIRNGLRPIVLGLLCWFGVASVSLIVQHVIGML</sequence>
<dbReference type="PANTHER" id="PTHR30106">
    <property type="entry name" value="INNER MEMBRANE PROTEIN YEIH-RELATED"/>
    <property type="match status" value="1"/>
</dbReference>
<evidence type="ECO:0000256" key="4">
    <source>
        <dbReference type="ARBA" id="ARBA00022692"/>
    </source>
</evidence>
<feature type="transmembrane region" description="Helical" evidence="7">
    <location>
        <begin position="12"/>
        <end position="42"/>
    </location>
</feature>
<keyword evidence="5 7" id="KW-1133">Transmembrane helix</keyword>
<keyword evidence="3" id="KW-1003">Cell membrane</keyword>
<feature type="transmembrane region" description="Helical" evidence="7">
    <location>
        <begin position="144"/>
        <end position="165"/>
    </location>
</feature>
<comment type="subcellular location">
    <subcellularLocation>
        <location evidence="1">Cell membrane</location>
        <topology evidence="1">Multi-pass membrane protein</topology>
    </subcellularLocation>
</comment>
<dbReference type="EMBL" id="NFMF01000001">
    <property type="protein sequence ID" value="PNH22538.1"/>
    <property type="molecule type" value="Genomic_DNA"/>
</dbReference>
<reference evidence="9 11" key="3">
    <citation type="submission" date="2017-05" db="EMBL/GenBank/DDBJ databases">
        <authorList>
            <person name="Song R."/>
            <person name="Chenine A.L."/>
            <person name="Ruprecht R.M."/>
        </authorList>
    </citation>
    <scope>NUCLEOTIDE SEQUENCE [LARGE SCALE GENOMIC DNA]</scope>
    <source>
        <strain evidence="9 11">KA00229</strain>
    </source>
</reference>
<gene>
    <name evidence="9" type="ORF">CAL30_00850</name>
    <name evidence="8" type="ORF">HMPREF3182_01004</name>
</gene>
<evidence type="ECO:0000256" key="7">
    <source>
        <dbReference type="SAM" id="Phobius"/>
    </source>
</evidence>
<dbReference type="Proteomes" id="UP000070160">
    <property type="component" value="Unassembled WGS sequence"/>
</dbReference>
<dbReference type="EMBL" id="LSDT01000043">
    <property type="protein sequence ID" value="KXB90922.1"/>
    <property type="molecule type" value="Genomic_DNA"/>
</dbReference>
<feature type="transmembrane region" description="Helical" evidence="7">
    <location>
        <begin position="210"/>
        <end position="228"/>
    </location>
</feature>
<feature type="transmembrane region" description="Helical" evidence="7">
    <location>
        <begin position="87"/>
        <end position="105"/>
    </location>
</feature>
<keyword evidence="4 7" id="KW-0812">Transmembrane</keyword>